<dbReference type="CDD" id="cd00291">
    <property type="entry name" value="SirA_YedF_YeeD"/>
    <property type="match status" value="1"/>
</dbReference>
<protein>
    <submittedName>
        <fullName evidence="3">Sulfurtransferase TusA family protein</fullName>
    </submittedName>
</protein>
<dbReference type="OrthoDB" id="9797551at2"/>
<name>A0A6L6YIM4_9BURK</name>
<comment type="caution">
    <text evidence="3">The sequence shown here is derived from an EMBL/GenBank/DDBJ whole genome shotgun (WGS) entry which is preliminary data.</text>
</comment>
<evidence type="ECO:0000313" key="3">
    <source>
        <dbReference type="EMBL" id="MVX57540.1"/>
    </source>
</evidence>
<evidence type="ECO:0000256" key="1">
    <source>
        <dbReference type="ARBA" id="ARBA00008984"/>
    </source>
</evidence>
<accession>A0A6L6YIM4</accession>
<reference evidence="3 4" key="1">
    <citation type="submission" date="2019-12" db="EMBL/GenBank/DDBJ databases">
        <title>Microbes associate with the intestines of laboratory mice.</title>
        <authorList>
            <person name="Navarre W."/>
            <person name="Wong E."/>
        </authorList>
    </citation>
    <scope>NUCLEOTIDE SEQUENCE [LARGE SCALE GENOMIC DNA]</scope>
    <source>
        <strain evidence="3 4">NM82_D38</strain>
    </source>
</reference>
<dbReference type="PANTHER" id="PTHR33279">
    <property type="entry name" value="SULFUR CARRIER PROTEIN YEDF-RELATED"/>
    <property type="match status" value="1"/>
</dbReference>
<dbReference type="Proteomes" id="UP000472580">
    <property type="component" value="Unassembled WGS sequence"/>
</dbReference>
<dbReference type="Pfam" id="PF01206">
    <property type="entry name" value="TusA"/>
    <property type="match status" value="1"/>
</dbReference>
<dbReference type="PANTHER" id="PTHR33279:SF6">
    <property type="entry name" value="SULFUR CARRIER PROTEIN YEDF-RELATED"/>
    <property type="match status" value="1"/>
</dbReference>
<organism evidence="3 4">
    <name type="scientific">Parasutterella muris</name>
    <dbReference type="NCBI Taxonomy" id="2565572"/>
    <lineage>
        <taxon>Bacteria</taxon>
        <taxon>Pseudomonadati</taxon>
        <taxon>Pseudomonadota</taxon>
        <taxon>Betaproteobacteria</taxon>
        <taxon>Burkholderiales</taxon>
        <taxon>Sutterellaceae</taxon>
        <taxon>Parasutterella</taxon>
    </lineage>
</organism>
<sequence length="85" mass="9556">MRRIVSENTFDQTLDVKGQKCPKPMLKTKKALAKMEPGQTLLVLATDPHAVRDLSQFADQTGNKMLSSCENDGIYEILMQRKSES</sequence>
<proteinExistence type="inferred from homology"/>
<dbReference type="SUPFAM" id="SSF64307">
    <property type="entry name" value="SirA-like"/>
    <property type="match status" value="1"/>
</dbReference>
<dbReference type="AlphaFoldDB" id="A0A6L6YIM4"/>
<feature type="domain" description="UPF0033" evidence="2">
    <location>
        <begin position="14"/>
        <end position="38"/>
    </location>
</feature>
<evidence type="ECO:0000313" key="4">
    <source>
        <dbReference type="Proteomes" id="UP000472580"/>
    </source>
</evidence>
<gene>
    <name evidence="3" type="ORF">E5987_10085</name>
</gene>
<dbReference type="InterPro" id="IPR036868">
    <property type="entry name" value="TusA-like_sf"/>
</dbReference>
<dbReference type="GO" id="GO:0016740">
    <property type="term" value="F:transferase activity"/>
    <property type="evidence" value="ECO:0007669"/>
    <property type="project" value="UniProtKB-KW"/>
</dbReference>
<keyword evidence="4" id="KW-1185">Reference proteome</keyword>
<dbReference type="Gene3D" id="3.30.110.40">
    <property type="entry name" value="TusA-like domain"/>
    <property type="match status" value="1"/>
</dbReference>
<dbReference type="EMBL" id="WSRP01000035">
    <property type="protein sequence ID" value="MVX57540.1"/>
    <property type="molecule type" value="Genomic_DNA"/>
</dbReference>
<keyword evidence="3" id="KW-0808">Transferase</keyword>
<dbReference type="InterPro" id="IPR001455">
    <property type="entry name" value="TusA-like"/>
</dbReference>
<evidence type="ECO:0000259" key="2">
    <source>
        <dbReference type="PROSITE" id="PS01148"/>
    </source>
</evidence>
<comment type="similarity">
    <text evidence="1">Belongs to the sulfur carrier protein TusA family.</text>
</comment>
<dbReference type="PROSITE" id="PS01148">
    <property type="entry name" value="UPF0033"/>
    <property type="match status" value="1"/>
</dbReference>